<evidence type="ECO:0000259" key="1">
    <source>
        <dbReference type="PROSITE" id="PS51352"/>
    </source>
</evidence>
<dbReference type="AlphaFoldDB" id="A0A832AEJ7"/>
<dbReference type="InterPro" id="IPR036249">
    <property type="entry name" value="Thioredoxin-like_sf"/>
</dbReference>
<dbReference type="PANTHER" id="PTHR42852">
    <property type="entry name" value="THIOL:DISULFIDE INTERCHANGE PROTEIN DSBE"/>
    <property type="match status" value="1"/>
</dbReference>
<sequence length="154" mass="17405">MKRVGWFLLFLLGFLITSCSTNKSLDINLNGINTQSINLSSLKGKIILINIFQTDCPACQEEIPSLNKLYDHYKNNNNVKIIGISLNSDGLHSFINYYKIQYPIYTINQSDLSKLGGVAYTPTTILIDKNGNTVERFVGVRDFYFLSTNINILL</sequence>
<dbReference type="InterPro" id="IPR013766">
    <property type="entry name" value="Thioredoxin_domain"/>
</dbReference>
<comment type="caution">
    <text evidence="2">The sequence shown here is derived from an EMBL/GenBank/DDBJ whole genome shotgun (WGS) entry which is preliminary data.</text>
</comment>
<evidence type="ECO:0000313" key="2">
    <source>
        <dbReference type="EMBL" id="HGA37550.1"/>
    </source>
</evidence>
<dbReference type="PANTHER" id="PTHR42852:SF13">
    <property type="entry name" value="PROTEIN DIPZ"/>
    <property type="match status" value="1"/>
</dbReference>
<dbReference type="InterPro" id="IPR000866">
    <property type="entry name" value="AhpC/TSA"/>
</dbReference>
<accession>A0A832AEJ7</accession>
<dbReference type="EMBL" id="DTPL01000125">
    <property type="protein sequence ID" value="HGA37550.1"/>
    <property type="molecule type" value="Genomic_DNA"/>
</dbReference>
<dbReference type="PROSITE" id="PS51257">
    <property type="entry name" value="PROKAR_LIPOPROTEIN"/>
    <property type="match status" value="1"/>
</dbReference>
<proteinExistence type="predicted"/>
<dbReference type="SUPFAM" id="SSF52833">
    <property type="entry name" value="Thioredoxin-like"/>
    <property type="match status" value="1"/>
</dbReference>
<dbReference type="Pfam" id="PF00578">
    <property type="entry name" value="AhpC-TSA"/>
    <property type="match status" value="1"/>
</dbReference>
<feature type="domain" description="Thioredoxin" evidence="1">
    <location>
        <begin position="14"/>
        <end position="154"/>
    </location>
</feature>
<dbReference type="GO" id="GO:0016491">
    <property type="term" value="F:oxidoreductase activity"/>
    <property type="evidence" value="ECO:0007669"/>
    <property type="project" value="InterPro"/>
</dbReference>
<organism evidence="2">
    <name type="scientific">Desulfurella acetivorans</name>
    <dbReference type="NCBI Taxonomy" id="33002"/>
    <lineage>
        <taxon>Bacteria</taxon>
        <taxon>Pseudomonadati</taxon>
        <taxon>Campylobacterota</taxon>
        <taxon>Desulfurellia</taxon>
        <taxon>Desulfurellales</taxon>
        <taxon>Desulfurellaceae</taxon>
        <taxon>Desulfurella</taxon>
    </lineage>
</organism>
<dbReference type="CDD" id="cd02966">
    <property type="entry name" value="TlpA_like_family"/>
    <property type="match status" value="1"/>
</dbReference>
<reference evidence="2" key="1">
    <citation type="journal article" date="2020" name="mSystems">
        <title>Genome- and Community-Level Interaction Insights into Carbon Utilization and Element Cycling Functions of Hydrothermarchaeota in Hydrothermal Sediment.</title>
        <authorList>
            <person name="Zhou Z."/>
            <person name="Liu Y."/>
            <person name="Xu W."/>
            <person name="Pan J."/>
            <person name="Luo Z.H."/>
            <person name="Li M."/>
        </authorList>
    </citation>
    <scope>NUCLEOTIDE SEQUENCE [LARGE SCALE GENOMIC DNA]</scope>
    <source>
        <strain evidence="2">SpSt-972</strain>
    </source>
</reference>
<dbReference type="PROSITE" id="PS51352">
    <property type="entry name" value="THIOREDOXIN_2"/>
    <property type="match status" value="1"/>
</dbReference>
<dbReference type="Gene3D" id="3.40.30.10">
    <property type="entry name" value="Glutaredoxin"/>
    <property type="match status" value="1"/>
</dbReference>
<protein>
    <submittedName>
        <fullName evidence="2">TlpA family protein disulfide reductase</fullName>
    </submittedName>
</protein>
<dbReference type="InterPro" id="IPR050553">
    <property type="entry name" value="Thioredoxin_ResA/DsbE_sf"/>
</dbReference>
<name>A0A832AEJ7_DESAE</name>
<dbReference type="GO" id="GO:0016209">
    <property type="term" value="F:antioxidant activity"/>
    <property type="evidence" value="ECO:0007669"/>
    <property type="project" value="InterPro"/>
</dbReference>
<gene>
    <name evidence="2" type="ORF">ENX80_01850</name>
</gene>